<reference evidence="6 7" key="1">
    <citation type="submission" date="2024-05" db="EMBL/GenBank/DDBJ databases">
        <title>A draft genome resource for the thread blight pathogen Marasmius tenuissimus strain MS-2.</title>
        <authorList>
            <person name="Yulfo-Soto G.E."/>
            <person name="Baruah I.K."/>
            <person name="Amoako-Attah I."/>
            <person name="Bukari Y."/>
            <person name="Meinhardt L.W."/>
            <person name="Bailey B.A."/>
            <person name="Cohen S.P."/>
        </authorList>
    </citation>
    <scope>NUCLEOTIDE SEQUENCE [LARGE SCALE GENOMIC DNA]</scope>
    <source>
        <strain evidence="6 7">MS-2</strain>
    </source>
</reference>
<dbReference type="CDD" id="cd22249">
    <property type="entry name" value="UDM1_RNF168_RNF169-like"/>
    <property type="match status" value="1"/>
</dbReference>
<dbReference type="InterPro" id="IPR053239">
    <property type="entry name" value="Dual_spec_PTase"/>
</dbReference>
<feature type="compositionally biased region" description="Polar residues" evidence="3">
    <location>
        <begin position="892"/>
        <end position="915"/>
    </location>
</feature>
<feature type="region of interest" description="Disordered" evidence="3">
    <location>
        <begin position="830"/>
        <end position="878"/>
    </location>
</feature>
<keyword evidence="7" id="KW-1185">Reference proteome</keyword>
<sequence length="1559" mass="169001">MQNMKQDSALAHGLKYPPKFLESLEKVPLSGVPFTSSAPLDVKNGEHSASPGLLNGTTKSPTPISSPNASPAPSHSTPSSPELSAESVNKEAPATRPAESASDANSIYLLSTSHFSELHQSHLLNPPPDSVLFPFLHGLEGGNEALCGFFLGGGVGGPSSMTARKKVTVPPYRGLMWVICEDDLDNPEKDLRCLVHPQEHEMGLFGLTPPDYDEDSDSYFSSEDELDDLDEEETSSESFSTEENGAAMDVDVAINDSSSPLSDPDNTDIDDPNNATYMHPVAHRPAPMTKPMLNTRDLPMDMEMPTSSSFASTASEDIDMRMDVESCRGAESLSSASPLTTSTSPSASPTSQSKARRERKRSQSQPPQPATPILTCTFRPHQLLRRIPRANPPKSLKRENSPISPSAPPRVGSGTDFEQGYVQVKIEVNEEEQDMLVASSGQDQLEDWSAKDPEWEYHLTPLAVPDGISLRNFGCQVAILAALSDIVVYSPVGKSANAQRLAAQFKEAVERKRRERIASGHAPHTLSRYNVFILDAGAEEIRKDSLAPLCVRVKEGGAGAGRITSDDDSEGWFGKGTISPSPKPLADYFGDAKVKSGELSMDVDSTQESSVISSSPAPSQGSGSKRTRTQSTNLPANTVDFAQREREEMRELTRASEIIRIPVVRRAAKGSEQEVAEADEVLSTGQVWLGNVNDVPLPVDTYTFHPNGGMELEGLEGAELETREWETLGTSHQPPSNPLGFDICIECHDAAPLPSKDHLRMVEERLTTMDQAWRNRQESDGVPRPPPTAANIIHLLFPSSPTATPSVVKDAVSIVNWLGGLVGVGDEWEDDELEPECTTLPPPHLANVPIGSSNNSVDVSSSASSSTSPSSAKHTSSWSSFIPAFPLSWSSGSSAKPAETGTTPKDSVPSSSAPPTISIGSSNGSASGSVAPGSMSTTPRTRSFTSPAAANSPYGTSVPASSAAATSNAYPTVRSLKQKNRRWSRPLKILIYSSDGYTESSVPALCLLMAFGVYGNAGRVPSLECLETPRPDREQRGMTLPEAYLQLQLGDKRSENGKRKIGRSFFVYQSDLGFLRKVEVEYEKERKAKQREMEETEKERKRKEEWGRRGSIHLEEARRERIKKDREGSVDNGSPGKKGLFSSFGTNVNPYVAGWGHSGQSSKEPAKPLPVKSRPSAKSVSFASPHTPPPTIPMPVPSTHSSPPAPSPPPQSGSASASLPSLSALPEVAPSTPPPLPPISGQVTTGALAVTRPRSSTFAGSMHNVLPGYFGSNSLHEQKLRAKFFNEAWFNDSRFDGSFPSRVLEGVYLGNLNHASNVYMLQALGITHVVSVGECALIPPGYGHGHGQHQPQMVQHPFYPNSHGHYYSQHVHGNSYPMHGHASSVPPTPGSLYLEERAGRIKVLDIQGVCDDGIDTLDEGLLGDICEWMDGARREGGQILVHCRVGVSRSATVVIAYVMKSLNLPLVDAYLIVRSRRLSVLIQPNMRLLYNLCAWEVRLGMNRVEAKISERRKALSGQPWTKEQEDKLREDLRKIELSTVVSWPYLAKEVHRLNEKYLG</sequence>
<feature type="compositionally biased region" description="Basic and acidic residues" evidence="3">
    <location>
        <begin position="1086"/>
        <end position="1129"/>
    </location>
</feature>
<dbReference type="PANTHER" id="PTHR47550">
    <property type="entry name" value="DUAL SPECIFICITY PROTEIN PHOSPHATASE PPS1"/>
    <property type="match status" value="1"/>
</dbReference>
<dbReference type="InterPro" id="IPR029021">
    <property type="entry name" value="Prot-tyrosine_phosphatase-like"/>
</dbReference>
<evidence type="ECO:0000259" key="4">
    <source>
        <dbReference type="PROSITE" id="PS50054"/>
    </source>
</evidence>
<protein>
    <submittedName>
        <fullName evidence="6">Tyrosine/serine/threonine protein phosphatase pps1</fullName>
    </submittedName>
</protein>
<feature type="compositionally biased region" description="Low complexity" evidence="3">
    <location>
        <begin position="609"/>
        <end position="624"/>
    </location>
</feature>
<feature type="compositionally biased region" description="Low complexity" evidence="3">
    <location>
        <begin position="852"/>
        <end position="878"/>
    </location>
</feature>
<feature type="region of interest" description="Disordered" evidence="3">
    <location>
        <begin position="1155"/>
        <end position="1243"/>
    </location>
</feature>
<accession>A0ABR3A1J6</accession>
<dbReference type="SUPFAM" id="SSF52799">
    <property type="entry name" value="(Phosphotyrosine protein) phosphatases II"/>
    <property type="match status" value="1"/>
</dbReference>
<feature type="region of interest" description="Disordered" evidence="3">
    <location>
        <begin position="1086"/>
        <end position="1143"/>
    </location>
</feature>
<feature type="compositionally biased region" description="Low complexity" evidence="3">
    <location>
        <begin position="255"/>
        <end position="264"/>
    </location>
</feature>
<keyword evidence="1" id="KW-0378">Hydrolase</keyword>
<evidence type="ECO:0000256" key="1">
    <source>
        <dbReference type="ARBA" id="ARBA00022801"/>
    </source>
</evidence>
<dbReference type="Proteomes" id="UP001437256">
    <property type="component" value="Unassembled WGS sequence"/>
</dbReference>
<feature type="compositionally biased region" description="Low complexity" evidence="3">
    <location>
        <begin position="60"/>
        <end position="81"/>
    </location>
</feature>
<feature type="compositionally biased region" description="Low complexity" evidence="3">
    <location>
        <begin position="918"/>
        <end position="947"/>
    </location>
</feature>
<dbReference type="PROSITE" id="PS50056">
    <property type="entry name" value="TYR_PHOSPHATASE_2"/>
    <property type="match status" value="1"/>
</dbReference>
<organism evidence="6 7">
    <name type="scientific">Marasmius tenuissimus</name>
    <dbReference type="NCBI Taxonomy" id="585030"/>
    <lineage>
        <taxon>Eukaryota</taxon>
        <taxon>Fungi</taxon>
        <taxon>Dikarya</taxon>
        <taxon>Basidiomycota</taxon>
        <taxon>Agaricomycotina</taxon>
        <taxon>Agaricomycetes</taxon>
        <taxon>Agaricomycetidae</taxon>
        <taxon>Agaricales</taxon>
        <taxon>Marasmiineae</taxon>
        <taxon>Marasmiaceae</taxon>
        <taxon>Marasmius</taxon>
    </lineage>
</organism>
<feature type="compositionally biased region" description="Basic and acidic residues" evidence="3">
    <location>
        <begin position="318"/>
        <end position="328"/>
    </location>
</feature>
<gene>
    <name evidence="6" type="primary">PPS1</name>
    <name evidence="6" type="ORF">AAF712_005176</name>
</gene>
<comment type="caution">
    <text evidence="6">The sequence shown here is derived from an EMBL/GenBank/DDBJ whole genome shotgun (WGS) entry which is preliminary data.</text>
</comment>
<feature type="compositionally biased region" description="Low complexity" evidence="3">
    <location>
        <begin position="960"/>
        <end position="969"/>
    </location>
</feature>
<feature type="compositionally biased region" description="Low complexity" evidence="3">
    <location>
        <begin position="332"/>
        <end position="351"/>
    </location>
</feature>
<dbReference type="Gene3D" id="3.90.190.10">
    <property type="entry name" value="Protein tyrosine phosphatase superfamily"/>
    <property type="match status" value="1"/>
</dbReference>
<feature type="region of interest" description="Disordered" evidence="3">
    <location>
        <begin position="600"/>
        <end position="634"/>
    </location>
</feature>
<evidence type="ECO:0000256" key="3">
    <source>
        <dbReference type="SAM" id="MobiDB-lite"/>
    </source>
</evidence>
<dbReference type="PROSITE" id="PS50054">
    <property type="entry name" value="TYR_PHOSPHATASE_DUAL"/>
    <property type="match status" value="1"/>
</dbReference>
<dbReference type="Pfam" id="PF00782">
    <property type="entry name" value="DSPc"/>
    <property type="match status" value="1"/>
</dbReference>
<evidence type="ECO:0000313" key="7">
    <source>
        <dbReference type="Proteomes" id="UP001437256"/>
    </source>
</evidence>
<proteinExistence type="predicted"/>
<evidence type="ECO:0000313" key="6">
    <source>
        <dbReference type="EMBL" id="KAL0067736.1"/>
    </source>
</evidence>
<feature type="compositionally biased region" description="Acidic residues" evidence="3">
    <location>
        <begin position="211"/>
        <end position="235"/>
    </location>
</feature>
<name>A0ABR3A1J6_9AGAR</name>
<dbReference type="EMBL" id="JBBXMP010000023">
    <property type="protein sequence ID" value="KAL0067736.1"/>
    <property type="molecule type" value="Genomic_DNA"/>
</dbReference>
<dbReference type="InterPro" id="IPR020422">
    <property type="entry name" value="TYR_PHOSPHATASE_DUAL_dom"/>
</dbReference>
<feature type="compositionally biased region" description="Polar residues" evidence="3">
    <location>
        <begin position="305"/>
        <end position="315"/>
    </location>
</feature>
<feature type="compositionally biased region" description="Low complexity" evidence="3">
    <location>
        <begin position="1212"/>
        <end position="1230"/>
    </location>
</feature>
<feature type="domain" description="Tyrosine-protein phosphatase" evidence="4">
    <location>
        <begin position="1299"/>
        <end position="1501"/>
    </location>
</feature>
<dbReference type="PROSITE" id="PS00383">
    <property type="entry name" value="TYR_PHOSPHATASE_1"/>
    <property type="match status" value="1"/>
</dbReference>
<dbReference type="InterPro" id="IPR000340">
    <property type="entry name" value="Dual-sp_phosphatase_cat-dom"/>
</dbReference>
<feature type="compositionally biased region" description="Pro residues" evidence="3">
    <location>
        <begin position="1186"/>
        <end position="1196"/>
    </location>
</feature>
<dbReference type="SMART" id="SM00195">
    <property type="entry name" value="DSPc"/>
    <property type="match status" value="1"/>
</dbReference>
<dbReference type="CDD" id="cd14516">
    <property type="entry name" value="DSP_fungal_PPS1"/>
    <property type="match status" value="1"/>
</dbReference>
<evidence type="ECO:0000259" key="5">
    <source>
        <dbReference type="PROSITE" id="PS50056"/>
    </source>
</evidence>
<dbReference type="InterPro" id="IPR047949">
    <property type="entry name" value="PPS1_DSP"/>
</dbReference>
<feature type="region of interest" description="Disordered" evidence="3">
    <location>
        <begin position="31"/>
        <end position="101"/>
    </location>
</feature>
<dbReference type="PANTHER" id="PTHR47550:SF1">
    <property type="entry name" value="DUAL SPECIFICITY PROTEIN PHOSPHATASE PPS1"/>
    <property type="match status" value="1"/>
</dbReference>
<feature type="region of interest" description="Disordered" evidence="3">
    <location>
        <begin position="207"/>
        <end position="416"/>
    </location>
</feature>
<feature type="domain" description="Tyrosine specific protein phosphatases" evidence="5">
    <location>
        <begin position="1419"/>
        <end position="1488"/>
    </location>
</feature>
<evidence type="ECO:0000256" key="2">
    <source>
        <dbReference type="ARBA" id="ARBA00022912"/>
    </source>
</evidence>
<dbReference type="InterPro" id="IPR000387">
    <property type="entry name" value="Tyr_Pase_dom"/>
</dbReference>
<dbReference type="InterPro" id="IPR016130">
    <property type="entry name" value="Tyr_Pase_AS"/>
</dbReference>
<feature type="region of interest" description="Disordered" evidence="3">
    <location>
        <begin position="892"/>
        <end position="971"/>
    </location>
</feature>
<keyword evidence="2" id="KW-0904">Protein phosphatase</keyword>